<dbReference type="GO" id="GO:0004842">
    <property type="term" value="F:ubiquitin-protein transferase activity"/>
    <property type="evidence" value="ECO:0007669"/>
    <property type="project" value="InterPro"/>
</dbReference>
<dbReference type="OrthoDB" id="290242at2759"/>
<dbReference type="Pfam" id="PF00632">
    <property type="entry name" value="HECT"/>
    <property type="match status" value="1"/>
</dbReference>
<organism evidence="5 6">
    <name type="scientific">Paramecium sonneborni</name>
    <dbReference type="NCBI Taxonomy" id="65129"/>
    <lineage>
        <taxon>Eukaryota</taxon>
        <taxon>Sar</taxon>
        <taxon>Alveolata</taxon>
        <taxon>Ciliophora</taxon>
        <taxon>Intramacronucleata</taxon>
        <taxon>Oligohymenophorea</taxon>
        <taxon>Peniculida</taxon>
        <taxon>Parameciidae</taxon>
        <taxon>Paramecium</taxon>
    </lineage>
</organism>
<reference evidence="5" key="1">
    <citation type="submission" date="2021-01" db="EMBL/GenBank/DDBJ databases">
        <authorList>
            <consortium name="Genoscope - CEA"/>
            <person name="William W."/>
        </authorList>
    </citation>
    <scope>NUCLEOTIDE SEQUENCE</scope>
</reference>
<dbReference type="PROSITE" id="PS50237">
    <property type="entry name" value="HECT"/>
    <property type="match status" value="1"/>
</dbReference>
<dbReference type="PANTHER" id="PTHR46435:SF1">
    <property type="entry name" value="E3 UBIQUITIN-PROTEIN LIGASE HECTD4-RELATED"/>
    <property type="match status" value="1"/>
</dbReference>
<sequence>MSFPQHIPSTSLSFLDASLLIGNLDWLYLLSMKETDGLSEKSLTKSEEVQGFDAFLEQVEFTRSAYIKLRQDYFNLIQHSSRQLTESLLNSKNEYFSRASMMLNKINKSKIEKPIVMAQYHECTYEVFKQCQGVTNSSALQSNPPKWPWGLEDFHKSLCKQELLSLFYEPDYDRQSIDKNLQRLVKEIDHKLLSKVFIDYALRVGTFKYMLSLCDLNLKEIIKLPKFQQKSRHLHYMRSLCDQGGFTITQLQQFTKLNYHQMTMTSSQSYLYILVSSPVGGMYKIGTGEGGTVAGKVYLHQPIKKQDDVQWVFLQNKLYLKQQNGTLDIICPDTFQILSQMTLHCPELFQHPQMQAINKNYPLITDGEKLFIIGRKLNITKIEGTPAKTREPTPSNARSSKKKDAEHQPADNTVKIMDFILFEFDLNKPTGNVQNEEESDKKLLAELYESFQGYFSKAEISKALNLNKNDMQNAAQWLVEEGEKERNKTTVSVSKQTLLCQAEITTDISAKQVKSSADIGCKEGSILQPQIISNIIWTMDKKYVTAYFESGIKIFSKDPAQEKELDQAKDDFNLRDHYSSKKPPASNLPLKGTYITTVNKYFNEFYQNPNYIVSYEHNTKRFYVMHIQWNSTDLQFPALVTIGSDFVHRPLNLNLSPATTFDEEVVNFLLQQQEYRYDQEWRLNDWYVAYQIMLKNLKSISEHFSEDEVKKLKSEKSKCIQRINKSLRSINDSRTEVELKKVYAFCVEGTYEELKQIWQLFKRFHKVQYLQLLQYWVQYSEISILLNVGVYDILKEIGEYLIQNWQNELHRNIFIKGWTLFMCSNSLQLQYLKLGDTQLLQNIISTYSSIQTETESAILKLKSKNVNLDGDFKSFIHKKGAQHFLIEPLPRLLIDVVQSVKLFKKVYPKGYFVDCDISKINQQFWILAKEWAIQCDITKWQFLNMIFNMAFNENNEWEVQHKLAFNILQVFELGVSNKEVKELIIKHNFLTHFLLQLFLSPVLQCPIDCSLLQILMQINQNIEMPTTPYRSQGIDPIGYKVFETSHPYERQKVQTFEDTYFPGALALAVEFDPRCSSDQAHDFLTINSWYSPHSGPFGLQTKLKDPMGVSYRISGKLSTKRPILMLGNVIQADFSPSGQVRNEHSLSRWGFKITIRPVYGDTYHVSNVLHMVIIENIQSLLGLNENRTQSEENNNHLLKWNILKNGRAGFQYDKHLIKVLGQLSISNMNYDDATLLHENAGANPILKNKYQQLKRDLIKINYKSREIQKINIDLLQLAQQQNKYLSQILDKKGEFYKVISDVVSQFTDSFQYRTAKQKSAMKAHIEEFKQIEMLVILVTLYHSGLLDEINLLNLENHIDMLQEARNDVINYMLKEVETMIEYQQNYEGMSLQATELMEQQKLKQINESIENILWDMLQKRLEGNSDMIYKICTQQNLTIIENNPNLSLRQIYNNILGKIRDSKLDLVNPYQYIVQIIKKRILILFNISNVQLVGQQQQIQIKSQQSVDSGSIKQLKPLGIERSISHQIDDKHIDSQKLLKFRQWLDSYQKWKVLHNVNLNQISAESFDIPPVKSVILFLQQNVNESLIQVMDLHNRRCIRRIASLKFLNEFQGQSGGILCQDIMNYKIEFASSNIKEILLQEVVKRLNYLMQSIKNDYATYLNQAITQQIDGNLLEQLKIICMTLCEINQLFQVDNNILWKSREHDYNPHFNPIFKQFLNNIIITGLLSLAFVNLDQQYQSVAILSQNILNNVKETLYIITDNLMTDDILQQLIQILSQELGIQLQGDEVNCRLLTKLNDLIGVKRVNFLLTNILDYLIIHQNQDVPSSLIKLIFFILHHTNTPSTMRLAIRISKYFSSINLNKMKYTPKYVWFYYENCNQQQVKVLQENKELYFSQTLIERVGQLVNQDEDTSNQNINIQLQNELVNVQKKMNQSNTNYDQNNPQQYRVILHLCQEEEISILLKILYWWEELYPNLKLKLPQTYQEYLEMKEKEKKREEQKTQQQEVIAQQTEFQSQRQQQQQQYKLLERVLMTQPEIQQNDYLLGWGFNYSNLYSDMKSGPSDNKKHSSGRVKKQIKKYWRPLNFQELERLYEELYKQNEDIKAFPDEQAFLRQRNFITRIHSHIKEIKNYGSLLTVYGCIAFSEIFTYQKAQVLIELIQSALNGTLPNIPMNDLSEEFKNKADPNKYILIGAIKEIAPPKSKSQPQKAPAQIPPQPTNGKSQMTVSVCDVYTFQSYEFRMDYITLLPYGNTSVNFYNEINRSSSFTQQLVNGQIVGQLIYELSQLLCHSQIDVTNQNKYYKLGYTTILSQQLIQIAPGIPVQIKKHKSHDKQYIVSGGDYCGQKELRLLSNNDDKLNLQIVKLDEIELIQQDIPQMISQEQIIELIEKENDKFILRNLLIIASKLQWRGFNVERIINKILNLATLYQGDNKFIQAWERLIDSKLQPNYFFPIEITKSIKFLQQPQQVEQEEQKIEPFVENVDNTIIVGSTYMQSLPEACIVSNELKLVQYWEKNILPKIYDYVKGSLRPYEIEDFFEQIRQQLRKGEQHRALEIAYIVCDQRMPNGVVIPESNHDWSTLTIEEVQAGQYVLCRLIDKTSEQLYSKEYLHYKKQGQTFICGQIIGVDQRSSSILITHMDINNSQLYATWFPVSALKQVQLYIPPNANAYQSETILKEYNKELDLELSKQARLLYILMSQTVNVDPITYLQLAMQFEGSCINGWLTEQLIDDNTKTNQKLNQFLSNPELIFTWLSKSFDSIQQFVNNNKLILDLVKSHKKPLELNSDLDIAGLAIVFKNDATLCTCSGINFFKDRLGINDFYTISSGKETRGRLSPIILNQKTVYCEYYFNGEALPIYQQKQCVSRLPCVVYKIPTLWNTVCYVIDQMSTIFIKNKDIQNIKTINQLLEKVYHTQPHILNQSIIKLLIRNVRKMQTMTDETLKDEFLSYLVNDAVKIYNIQKAEPNVLYSSYLQDITELLALAIPNKTKIQIPDWLNSYRYIIQIAEFIKCGKSLYNEQIEQINGMLQINQWNHLIYMNELPCDIQDVLQEQQVRILNPSIDIFKKSKQTIILIDGFQLLNLENVEIQLPPEPLQESVKLWECEMCTFAENVWDSQQCAMCENPAPANKIPYKGPEDSSQQKEQQQTQINVDEEDEKADKREGQFFDDLIEKIKDKIKNYYTDQQNQKQQKLQQINSAIEVQQNLLKQLNKQLEKKQKQLISKYNPKSIKQPLQQQQQQKIQDCQLKLQELNKELQQIQESKLENNFQIYFGKQVLEKAQGNCQSAKQSNNNNNLKNNQSISILHEFLQNRLEYYRKKINPKYLEEMNSMDSLESWQYLESLGYDLHYQQVTSPKNIQILPIQQMKHLLKLIEFDICKETKAVRVYNPKNIRNQIDEQAINYQDYINCLTKYQDIINAPILIIRQSWAIIKLFNRYLEACGQFINMDVPIGTSQQFHQNTIFLSMGNYMQVLRQLCMTPTKVDIVQRVLNKTSISRDSPPKINVERIRLANRNGRTNQQDFLFTMAYEQMKNIPPTLLRPIKPQGTDPFLAFEVNFKGEDVQGESGPYRQFFADISKELQSSQLLLYPSTNNQAKLGNHKDKFVLNPSAKSNYYLHLYEFLGVLMAIAIRTATHFSLDLPSIFWKQIVGEKITFEDIEQIDATMCNLINFMQECPESTFEENIFENWVTLRTDKSVQELKENGSKIPVKYEERLEYINKLIEVKCTESELQCENLIKGLVKIIPSPLLNWVSAEDLELWVCGRPIVDVDLLKRHTRYSGDLNENSERVKYFWEALYELSEQEKLRFIKFCWGQERLPANDEEFDRNQIRFMIKPSTVNTKQPNKALPKADTCFFNLELPNYSSKDILKKQLLTAINFDCDSMNADPRVNLDPNARHRRNREDDEDDSLFEEGEW</sequence>
<dbReference type="SMART" id="SM00119">
    <property type="entry name" value="HECTc"/>
    <property type="match status" value="1"/>
</dbReference>
<dbReference type="InterPro" id="IPR000569">
    <property type="entry name" value="HECT_dom"/>
</dbReference>
<dbReference type="PANTHER" id="PTHR46435">
    <property type="entry name" value="E3 UBIQUITIN-PROTEIN LIGASE HECTD4-RELATED"/>
    <property type="match status" value="1"/>
</dbReference>
<feature type="compositionally biased region" description="Acidic residues" evidence="3">
    <location>
        <begin position="3903"/>
        <end position="3915"/>
    </location>
</feature>
<feature type="compositionally biased region" description="Low complexity" evidence="3">
    <location>
        <begin position="2202"/>
        <end position="2213"/>
    </location>
</feature>
<gene>
    <name evidence="5" type="ORF">PSON_ATCC_30995.1.T0360231</name>
</gene>
<evidence type="ECO:0000259" key="4">
    <source>
        <dbReference type="PROSITE" id="PS50237"/>
    </source>
</evidence>
<feature type="region of interest" description="Disordered" evidence="3">
    <location>
        <begin position="2202"/>
        <end position="2223"/>
    </location>
</feature>
<comment type="caution">
    <text evidence="5">The sequence shown here is derived from an EMBL/GenBank/DDBJ whole genome shotgun (WGS) entry which is preliminary data.</text>
</comment>
<keyword evidence="6" id="KW-1185">Reference proteome</keyword>
<feature type="region of interest" description="Disordered" evidence="3">
    <location>
        <begin position="3130"/>
        <end position="3164"/>
    </location>
</feature>
<feature type="region of interest" description="Disordered" evidence="3">
    <location>
        <begin position="3894"/>
        <end position="3915"/>
    </location>
</feature>
<dbReference type="EMBL" id="CAJJDN010000036">
    <property type="protein sequence ID" value="CAD8077639.1"/>
    <property type="molecule type" value="Genomic_DNA"/>
</dbReference>
<feature type="coiled-coil region" evidence="2">
    <location>
        <begin position="3171"/>
        <end position="3269"/>
    </location>
</feature>
<evidence type="ECO:0000313" key="5">
    <source>
        <dbReference type="EMBL" id="CAD8077639.1"/>
    </source>
</evidence>
<dbReference type="Proteomes" id="UP000692954">
    <property type="component" value="Unassembled WGS sequence"/>
</dbReference>
<feature type="region of interest" description="Disordered" evidence="3">
    <location>
        <begin position="383"/>
        <end position="409"/>
    </location>
</feature>
<dbReference type="InterPro" id="IPR043366">
    <property type="entry name" value="HECTD4"/>
</dbReference>
<evidence type="ECO:0000256" key="2">
    <source>
        <dbReference type="SAM" id="Coils"/>
    </source>
</evidence>
<protein>
    <recommendedName>
        <fullName evidence="4">HECT domain-containing protein</fullName>
    </recommendedName>
</protein>
<proteinExistence type="predicted"/>
<keyword evidence="2" id="KW-0175">Coiled coil</keyword>
<accession>A0A8S1MDN8</accession>
<evidence type="ECO:0000256" key="3">
    <source>
        <dbReference type="SAM" id="MobiDB-lite"/>
    </source>
</evidence>
<evidence type="ECO:0000256" key="1">
    <source>
        <dbReference type="PROSITE-ProRule" id="PRU00104"/>
    </source>
</evidence>
<evidence type="ECO:0000313" key="6">
    <source>
        <dbReference type="Proteomes" id="UP000692954"/>
    </source>
</evidence>
<feature type="domain" description="HECT" evidence="4">
    <location>
        <begin position="3535"/>
        <end position="3877"/>
    </location>
</feature>
<feature type="active site" description="Glycyl thioester intermediate" evidence="1">
    <location>
        <position position="3853"/>
    </location>
</feature>
<name>A0A8S1MDN8_9CILI</name>
<keyword evidence="1" id="KW-0833">Ubl conjugation pathway</keyword>